<dbReference type="RefSeq" id="WP_278005012.1">
    <property type="nucleotide sequence ID" value="NZ_JARSBN010000003.1"/>
</dbReference>
<reference evidence="2 3" key="1">
    <citation type="submission" date="2023-03" db="EMBL/GenBank/DDBJ databases">
        <title>Strain YYF002 represents a novel species in the genus Winogradskyella isolated from seawater.</title>
        <authorList>
            <person name="Fu Z.-Y."/>
        </authorList>
    </citation>
    <scope>NUCLEOTIDE SEQUENCE [LARGE SCALE GENOMIC DNA]</scope>
    <source>
        <strain evidence="2 3">YYF002</strain>
    </source>
</reference>
<proteinExistence type="predicted"/>
<feature type="transmembrane region" description="Helical" evidence="1">
    <location>
        <begin position="138"/>
        <end position="160"/>
    </location>
</feature>
<dbReference type="EMBL" id="JARSBN010000003">
    <property type="protein sequence ID" value="MDG4715556.1"/>
    <property type="molecule type" value="Genomic_DNA"/>
</dbReference>
<organism evidence="2 3">
    <name type="scientific">Winogradskyella marincola</name>
    <dbReference type="NCBI Taxonomy" id="3037795"/>
    <lineage>
        <taxon>Bacteria</taxon>
        <taxon>Pseudomonadati</taxon>
        <taxon>Bacteroidota</taxon>
        <taxon>Flavobacteriia</taxon>
        <taxon>Flavobacteriales</taxon>
        <taxon>Flavobacteriaceae</taxon>
        <taxon>Winogradskyella</taxon>
    </lineage>
</organism>
<accession>A0ABT6G0J3</accession>
<evidence type="ECO:0000313" key="2">
    <source>
        <dbReference type="EMBL" id="MDG4715556.1"/>
    </source>
</evidence>
<dbReference type="Proteomes" id="UP001529085">
    <property type="component" value="Unassembled WGS sequence"/>
</dbReference>
<feature type="transmembrane region" description="Helical" evidence="1">
    <location>
        <begin position="233"/>
        <end position="251"/>
    </location>
</feature>
<comment type="caution">
    <text evidence="2">The sequence shown here is derived from an EMBL/GenBank/DDBJ whole genome shotgun (WGS) entry which is preliminary data.</text>
</comment>
<evidence type="ECO:0008006" key="4">
    <source>
        <dbReference type="Google" id="ProtNLM"/>
    </source>
</evidence>
<evidence type="ECO:0000256" key="1">
    <source>
        <dbReference type="SAM" id="Phobius"/>
    </source>
</evidence>
<feature type="transmembrane region" description="Helical" evidence="1">
    <location>
        <begin position="12"/>
        <end position="31"/>
    </location>
</feature>
<evidence type="ECO:0000313" key="3">
    <source>
        <dbReference type="Proteomes" id="UP001529085"/>
    </source>
</evidence>
<gene>
    <name evidence="2" type="ORF">P7122_06725</name>
</gene>
<keyword evidence="1" id="KW-1133">Transmembrane helix</keyword>
<protein>
    <recommendedName>
        <fullName evidence="4">RDD family protein</fullName>
    </recommendedName>
</protein>
<feature type="transmembrane region" description="Helical" evidence="1">
    <location>
        <begin position="324"/>
        <end position="345"/>
    </location>
</feature>
<feature type="transmembrane region" description="Helical" evidence="1">
    <location>
        <begin position="199"/>
        <end position="221"/>
    </location>
</feature>
<sequence>MKKLLKNISHKTIFWFYSITSLYSIFWSYLFRPTDVSSDSFFNHLLNAFNIFDLNLYTAVYFLREIRIIRFDLYANAFYKIEIIFPLLILTAALIFRFSKFKDSRLLRYLLSISIVLMVLGFFSGLAYRLFLLDKFPLSSWLIFLAYKVIAVVVIIFHYATITKLNTEDELSYTLNSKEETTFVLASRGQRFMNYLIDCFPRIIVMLLISSILMSLARVGVFNGNLDGPVDEYLFRYALVVIGIVLVYFITERLFLRSPSKFLTNTQVIVKGDDHKSYTILKRTLTRAIPVIDLLSYVFSEKGDGFHDEWSETMVVKNKPKGMAYGWYFLIFPIVMFLPFTPSIIKNEIDKMKYREVSSIYEDNKKNKSLENTDLNFIDKGELFEIDDNTYSSQKYIYIVDSIKADNIYASRLIQKHEQREFNDTYTLMDYKRDYDEELLKVVFDKTNLKDPLKLVNPKHTYVIDVRLRKNSWIYNTTGEKVNSYSLEIETNTHSSALIAFRNIEGELALTKGSSSVSGVNLKINTEKNALENKDYIVEVKLQNQTSLKTATYQIKFTKYGVLDFYEVN</sequence>
<feature type="transmembrane region" description="Helical" evidence="1">
    <location>
        <begin position="77"/>
        <end position="98"/>
    </location>
</feature>
<name>A0ABT6G0J3_9FLAO</name>
<feature type="transmembrane region" description="Helical" evidence="1">
    <location>
        <begin position="110"/>
        <end position="132"/>
    </location>
</feature>
<keyword evidence="3" id="KW-1185">Reference proteome</keyword>
<keyword evidence="1" id="KW-0472">Membrane</keyword>
<keyword evidence="1" id="KW-0812">Transmembrane</keyword>